<evidence type="ECO:0000256" key="5">
    <source>
        <dbReference type="PROSITE-ProRule" id="PRU10055"/>
    </source>
</evidence>
<evidence type="ECO:0000313" key="9">
    <source>
        <dbReference type="EMBL" id="CAH2240976.1"/>
    </source>
</evidence>
<evidence type="ECO:0000313" key="10">
    <source>
        <dbReference type="Proteomes" id="UP000838756"/>
    </source>
</evidence>
<dbReference type="PROSITE" id="PS00653">
    <property type="entry name" value="GLYCOSYL_HYDROL_F1_2"/>
    <property type="match status" value="1"/>
</dbReference>
<keyword evidence="10" id="KW-1185">Reference proteome</keyword>
<keyword evidence="4 7" id="KW-0326">Glycosidase</keyword>
<dbReference type="InterPro" id="IPR017853">
    <property type="entry name" value="GH"/>
</dbReference>
<name>A0A8S4RTL3_9NEOP</name>
<dbReference type="EMBL" id="CAKXAJ010025559">
    <property type="protein sequence ID" value="CAH2240976.1"/>
    <property type="molecule type" value="Genomic_DNA"/>
</dbReference>
<dbReference type="PANTHER" id="PTHR10353">
    <property type="entry name" value="GLYCOSYL HYDROLASE"/>
    <property type="match status" value="1"/>
</dbReference>
<evidence type="ECO:0000256" key="1">
    <source>
        <dbReference type="ARBA" id="ARBA00010838"/>
    </source>
</evidence>
<accession>A0A8S4RTL3</accession>
<evidence type="ECO:0000256" key="7">
    <source>
        <dbReference type="RuleBase" id="RU004468"/>
    </source>
</evidence>
<feature type="chain" id="PRO_5035850643" description="beta-glucosidase" evidence="8">
    <location>
        <begin position="19"/>
        <end position="565"/>
    </location>
</feature>
<feature type="signal peptide" evidence="8">
    <location>
        <begin position="1"/>
        <end position="18"/>
    </location>
</feature>
<dbReference type="AlphaFoldDB" id="A0A8S4RTL3"/>
<dbReference type="InterPro" id="IPR033132">
    <property type="entry name" value="GH_1_N_CS"/>
</dbReference>
<dbReference type="PRINTS" id="PR00131">
    <property type="entry name" value="GLHYDRLASE1"/>
</dbReference>
<evidence type="ECO:0000256" key="6">
    <source>
        <dbReference type="RuleBase" id="RU003690"/>
    </source>
</evidence>
<dbReference type="InterPro" id="IPR001360">
    <property type="entry name" value="Glyco_hydro_1"/>
</dbReference>
<evidence type="ECO:0000256" key="4">
    <source>
        <dbReference type="ARBA" id="ARBA00023295"/>
    </source>
</evidence>
<dbReference type="GO" id="GO:0008422">
    <property type="term" value="F:beta-glucosidase activity"/>
    <property type="evidence" value="ECO:0007669"/>
    <property type="project" value="TreeGrafter"/>
</dbReference>
<keyword evidence="8" id="KW-0732">Signal</keyword>
<comment type="caution">
    <text evidence="9">The sequence shown here is derived from an EMBL/GenBank/DDBJ whole genome shotgun (WGS) entry which is preliminary data.</text>
</comment>
<evidence type="ECO:0000256" key="8">
    <source>
        <dbReference type="SAM" id="SignalP"/>
    </source>
</evidence>
<dbReference type="GO" id="GO:0005975">
    <property type="term" value="P:carbohydrate metabolic process"/>
    <property type="evidence" value="ECO:0007669"/>
    <property type="project" value="InterPro"/>
</dbReference>
<dbReference type="Gene3D" id="3.20.20.80">
    <property type="entry name" value="Glycosidases"/>
    <property type="match status" value="1"/>
</dbReference>
<dbReference type="InterPro" id="IPR018120">
    <property type="entry name" value="Glyco_hydro_1_AS"/>
</dbReference>
<dbReference type="PROSITE" id="PS00572">
    <property type="entry name" value="GLYCOSYL_HYDROL_F1_1"/>
    <property type="match status" value="1"/>
</dbReference>
<evidence type="ECO:0000256" key="3">
    <source>
        <dbReference type="ARBA" id="ARBA00022801"/>
    </source>
</evidence>
<proteinExistence type="inferred from homology"/>
<dbReference type="Pfam" id="PF00232">
    <property type="entry name" value="Glyco_hydro_1"/>
    <property type="match status" value="2"/>
</dbReference>
<sequence>MTSLTLFVLCGLMHICRGHSEKFPPNFKFGAATSSYQVEGGWDADGVWSRALTPSHCGRRPVSCSVPLMGLYYDDDESSHKEIRGKGQSIWDRFVHENRDKIANNATGDVAADSYHLWREDVRIAAEMGLQFYRFSINWPRILPTGFVNEINEVGAKYYSDLIDALLAEGIEPVVTIYHWEMPVKILDLGGWANPLIVDWFGDFARVVFNLYADRVKTWITINESVMFCDYFYNIGQFYKEPEFAPFLCNKHVLLAHATAYRIFEKEFRPKYEGRISLSNSVIWIEPASPKDKQLAELGREHVTGRYSHPIFSKKGGWPHSIEKLMLSYSLKQGYNQSRLPAFTKDEIEFVKGTADFFALNHYSTLMIRPAQQGESGKWFLSGSPELNAFLKNPPNASYGVAHDLPVYPTGIRRQLAWIKKRYGDIDILITENGFSTTGYNLEDYDRINFMKKYLEQVLLSIKVDNVSVIGFGVWSLMDNFEWLSGYKHKFGLYEVDYENEKRTRTPRASAYFYACLIKNRSLHIAGECLHMYHSKFKRLVPNGTTITQNGGVLLTAVLLFFCKL</sequence>
<organism evidence="9 10">
    <name type="scientific">Pararge aegeria aegeria</name>
    <dbReference type="NCBI Taxonomy" id="348720"/>
    <lineage>
        <taxon>Eukaryota</taxon>
        <taxon>Metazoa</taxon>
        <taxon>Ecdysozoa</taxon>
        <taxon>Arthropoda</taxon>
        <taxon>Hexapoda</taxon>
        <taxon>Insecta</taxon>
        <taxon>Pterygota</taxon>
        <taxon>Neoptera</taxon>
        <taxon>Endopterygota</taxon>
        <taxon>Lepidoptera</taxon>
        <taxon>Glossata</taxon>
        <taxon>Ditrysia</taxon>
        <taxon>Papilionoidea</taxon>
        <taxon>Nymphalidae</taxon>
        <taxon>Satyrinae</taxon>
        <taxon>Satyrini</taxon>
        <taxon>Parargina</taxon>
        <taxon>Pararge</taxon>
    </lineage>
</organism>
<dbReference type="Proteomes" id="UP000838756">
    <property type="component" value="Unassembled WGS sequence"/>
</dbReference>
<feature type="active site" description="Nucleophile" evidence="5">
    <location>
        <position position="432"/>
    </location>
</feature>
<gene>
    <name evidence="9" type="primary">jg19730</name>
    <name evidence="9" type="ORF">PAEG_LOCUS17450</name>
</gene>
<keyword evidence="3 7" id="KW-0378">Hydrolase</keyword>
<evidence type="ECO:0000256" key="2">
    <source>
        <dbReference type="ARBA" id="ARBA00012744"/>
    </source>
</evidence>
<comment type="similarity">
    <text evidence="1 6">Belongs to the glycosyl hydrolase 1 family.</text>
</comment>
<reference evidence="9" key="1">
    <citation type="submission" date="2022-03" db="EMBL/GenBank/DDBJ databases">
        <authorList>
            <person name="Lindestad O."/>
        </authorList>
    </citation>
    <scope>NUCLEOTIDE SEQUENCE</scope>
</reference>
<protein>
    <recommendedName>
        <fullName evidence="2">beta-glucosidase</fullName>
        <ecNumber evidence="2">3.2.1.21</ecNumber>
    </recommendedName>
</protein>
<dbReference type="OrthoDB" id="65569at2759"/>
<dbReference type="PANTHER" id="PTHR10353:SF36">
    <property type="entry name" value="LP05116P"/>
    <property type="match status" value="1"/>
</dbReference>
<dbReference type="SUPFAM" id="SSF51445">
    <property type="entry name" value="(Trans)glycosidases"/>
    <property type="match status" value="1"/>
</dbReference>
<dbReference type="EC" id="3.2.1.21" evidence="2"/>